<protein>
    <submittedName>
        <fullName evidence="1">Uncharacterized protein</fullName>
    </submittedName>
</protein>
<name>A0ABR0MKX0_GOSAR</name>
<dbReference type="Proteomes" id="UP001358586">
    <property type="component" value="Chromosome 12"/>
</dbReference>
<proteinExistence type="predicted"/>
<keyword evidence="2" id="KW-1185">Reference proteome</keyword>
<gene>
    <name evidence="1" type="ORF">PVK06_042499</name>
</gene>
<reference evidence="1 2" key="1">
    <citation type="submission" date="2023-03" db="EMBL/GenBank/DDBJ databases">
        <title>WGS of Gossypium arboreum.</title>
        <authorList>
            <person name="Yu D."/>
        </authorList>
    </citation>
    <scope>NUCLEOTIDE SEQUENCE [LARGE SCALE GENOMIC DNA]</scope>
    <source>
        <tissue evidence="1">Leaf</tissue>
    </source>
</reference>
<comment type="caution">
    <text evidence="1">The sequence shown here is derived from an EMBL/GenBank/DDBJ whole genome shotgun (WGS) entry which is preliminary data.</text>
</comment>
<evidence type="ECO:0000313" key="1">
    <source>
        <dbReference type="EMBL" id="KAK5774643.1"/>
    </source>
</evidence>
<evidence type="ECO:0000313" key="2">
    <source>
        <dbReference type="Proteomes" id="UP001358586"/>
    </source>
</evidence>
<dbReference type="EMBL" id="JARKNE010000012">
    <property type="protein sequence ID" value="KAK5774643.1"/>
    <property type="molecule type" value="Genomic_DNA"/>
</dbReference>
<accession>A0ABR0MKX0</accession>
<sequence length="99" mass="11074">MASFARSIGNTSGCSFLVCKFLSATSLLWMWKMYDMEVLLLNLPFLIPPWMKESGGDNGFEGNEISLLAEELIQLSIKSSGGTKRKANSDLYDMDREIL</sequence>
<organism evidence="1 2">
    <name type="scientific">Gossypium arboreum</name>
    <name type="common">Tree cotton</name>
    <name type="synonym">Gossypium nanking</name>
    <dbReference type="NCBI Taxonomy" id="29729"/>
    <lineage>
        <taxon>Eukaryota</taxon>
        <taxon>Viridiplantae</taxon>
        <taxon>Streptophyta</taxon>
        <taxon>Embryophyta</taxon>
        <taxon>Tracheophyta</taxon>
        <taxon>Spermatophyta</taxon>
        <taxon>Magnoliopsida</taxon>
        <taxon>eudicotyledons</taxon>
        <taxon>Gunneridae</taxon>
        <taxon>Pentapetalae</taxon>
        <taxon>rosids</taxon>
        <taxon>malvids</taxon>
        <taxon>Malvales</taxon>
        <taxon>Malvaceae</taxon>
        <taxon>Malvoideae</taxon>
        <taxon>Gossypium</taxon>
    </lineage>
</organism>